<dbReference type="GO" id="GO:0048012">
    <property type="term" value="P:hepatocyte growth factor receptor signaling pathway"/>
    <property type="evidence" value="ECO:0007669"/>
    <property type="project" value="TreeGrafter"/>
</dbReference>
<evidence type="ECO:0000256" key="7">
    <source>
        <dbReference type="ARBA" id="ARBA00022737"/>
    </source>
</evidence>
<dbReference type="InterPro" id="IPR043504">
    <property type="entry name" value="Peptidase_S1_PA_chymotrypsin"/>
</dbReference>
<keyword evidence="3" id="KW-0964">Secreted</keyword>
<dbReference type="CDD" id="cd00129">
    <property type="entry name" value="PAN_APPLE"/>
    <property type="match status" value="1"/>
</dbReference>
<feature type="disulfide bond" evidence="16">
    <location>
        <begin position="247"/>
        <end position="270"/>
    </location>
</feature>
<dbReference type="InterPro" id="IPR038178">
    <property type="entry name" value="Kringle_sf"/>
</dbReference>
<keyword evidence="8" id="KW-0339">Growth factor</keyword>
<dbReference type="PANTHER" id="PTHR24261:SF8">
    <property type="entry name" value="HEPATOCYTE GROWTH FACTOR"/>
    <property type="match status" value="1"/>
</dbReference>
<dbReference type="InterPro" id="IPR018056">
    <property type="entry name" value="Kringle_CS"/>
</dbReference>
<proteinExistence type="predicted"/>
<keyword evidence="7" id="KW-0677">Repeat</keyword>
<dbReference type="FunFam" id="2.40.20.10:FF:000004">
    <property type="entry name" value="Hepatocyte growth factor"/>
    <property type="match status" value="1"/>
</dbReference>
<dbReference type="GO" id="GO:0051239">
    <property type="term" value="P:regulation of multicellular organismal process"/>
    <property type="evidence" value="ECO:0007669"/>
    <property type="project" value="UniProtKB-ARBA"/>
</dbReference>
<dbReference type="InterPro" id="IPR027284">
    <property type="entry name" value="Hepatocyte_GF"/>
</dbReference>
<dbReference type="PIRSF" id="PIRSF001152">
    <property type="entry name" value="HGF_MST1"/>
    <property type="match status" value="1"/>
</dbReference>
<dbReference type="GO" id="GO:0022603">
    <property type="term" value="P:regulation of anatomical structure morphogenesis"/>
    <property type="evidence" value="ECO:0007669"/>
    <property type="project" value="UniProtKB-ARBA"/>
</dbReference>
<feature type="signal peptide" evidence="18">
    <location>
        <begin position="1"/>
        <end position="18"/>
    </location>
</feature>
<evidence type="ECO:0000256" key="18">
    <source>
        <dbReference type="SAM" id="SignalP"/>
    </source>
</evidence>
<comment type="subcellular location">
    <subcellularLocation>
        <location evidence="1">Secreted</location>
    </subcellularLocation>
</comment>
<keyword evidence="23" id="KW-1185">Reference proteome</keyword>
<dbReference type="GO" id="GO:0008083">
    <property type="term" value="F:growth factor activity"/>
    <property type="evidence" value="ECO:0007669"/>
    <property type="project" value="UniProtKB-KW"/>
</dbReference>
<evidence type="ECO:0000259" key="20">
    <source>
        <dbReference type="PROSITE" id="PS50240"/>
    </source>
</evidence>
<evidence type="ECO:0000256" key="3">
    <source>
        <dbReference type="ARBA" id="ARBA00022525"/>
    </source>
</evidence>
<dbReference type="SMART" id="SM00130">
    <property type="entry name" value="KR"/>
    <property type="match status" value="4"/>
</dbReference>
<dbReference type="InterPro" id="IPR013806">
    <property type="entry name" value="Kringle-like"/>
</dbReference>
<dbReference type="PIRSF" id="PIRSF500183">
    <property type="entry name" value="Hepatocyte_GF"/>
    <property type="match status" value="1"/>
</dbReference>
<evidence type="ECO:0000256" key="9">
    <source>
        <dbReference type="ARBA" id="ARBA00023157"/>
    </source>
</evidence>
<dbReference type="SMART" id="SM00020">
    <property type="entry name" value="Tryp_SPc"/>
    <property type="match status" value="1"/>
</dbReference>
<feature type="domain" description="Kringle" evidence="19">
    <location>
        <begin position="197"/>
        <end position="275"/>
    </location>
</feature>
<dbReference type="PROSITE" id="PS50948">
    <property type="entry name" value="PAN"/>
    <property type="match status" value="1"/>
</dbReference>
<name>A0AAD1RPX9_PELCU</name>
<keyword evidence="17" id="KW-0812">Transmembrane</keyword>
<evidence type="ECO:0000256" key="8">
    <source>
        <dbReference type="ARBA" id="ARBA00023030"/>
    </source>
</evidence>
<gene>
    <name evidence="22" type="ORF">PECUL_23A055137</name>
</gene>
<comment type="function">
    <text evidence="15">Potent mitogen for mature parenchymal hepatocyte cells, seems to be a hepatotrophic factor, and acts as a growth factor for a broad spectrum of tissues and cell types. Activating ligand for the receptor tyrosine kinase MET by binding to it and promoting its dimerization. Activates MAPK signaling following TMPRSS13 cleavage and activation.</text>
</comment>
<evidence type="ECO:0000256" key="15">
    <source>
        <dbReference type="ARBA" id="ARBA00045210"/>
    </source>
</evidence>
<dbReference type="GO" id="GO:0006508">
    <property type="term" value="P:proteolysis"/>
    <property type="evidence" value="ECO:0007669"/>
    <property type="project" value="InterPro"/>
</dbReference>
<dbReference type="InterPro" id="IPR050759">
    <property type="entry name" value="Serine_protease_kringle"/>
</dbReference>
<evidence type="ECO:0000259" key="21">
    <source>
        <dbReference type="PROSITE" id="PS50948"/>
    </source>
</evidence>
<keyword evidence="17" id="KW-1133">Transmembrane helix</keyword>
<evidence type="ECO:0000259" key="19">
    <source>
        <dbReference type="PROSITE" id="PS50070"/>
    </source>
</evidence>
<dbReference type="PROSITE" id="PS50070">
    <property type="entry name" value="KRINGLE_2"/>
    <property type="match status" value="4"/>
</dbReference>
<feature type="disulfide bond" evidence="16">
    <location>
        <begin position="198"/>
        <end position="275"/>
    </location>
</feature>
<comment type="caution">
    <text evidence="16">Lacks conserved residue(s) required for the propagation of feature annotation.</text>
</comment>
<dbReference type="FunFam" id="2.40.10.10:FF:000026">
    <property type="entry name" value="Hepatocyte growth factor"/>
    <property type="match status" value="1"/>
</dbReference>
<evidence type="ECO:0000256" key="2">
    <source>
        <dbReference type="ARBA" id="ARBA00021784"/>
    </source>
</evidence>
<comment type="subunit">
    <text evidence="12">Dimer of an alpha chain and a beta chain linked by a disulfide bond. Interacts with SRPX2; the interaction increases HGF mitogenic activity.</text>
</comment>
<dbReference type="EMBL" id="OW240914">
    <property type="protein sequence ID" value="CAH2275685.1"/>
    <property type="molecule type" value="Genomic_DNA"/>
</dbReference>
<dbReference type="PROSITE" id="PS00021">
    <property type="entry name" value="KRINGLE_1"/>
    <property type="match status" value="4"/>
</dbReference>
<dbReference type="Gene3D" id="2.40.10.10">
    <property type="entry name" value="Trypsin-like serine proteases"/>
    <property type="match status" value="2"/>
</dbReference>
<dbReference type="AlphaFoldDB" id="A0AAD1RPX9"/>
<dbReference type="PANTHER" id="PTHR24261">
    <property type="entry name" value="PLASMINOGEN-RELATED"/>
    <property type="match status" value="1"/>
</dbReference>
<keyword evidence="6 18" id="KW-0732">Signal</keyword>
<dbReference type="FunFam" id="2.40.20.10:FF:000008">
    <property type="entry name" value="Hepatocyte growth factor"/>
    <property type="match status" value="1"/>
</dbReference>
<feature type="domain" description="Peptidase S1" evidence="20">
    <location>
        <begin position="501"/>
        <end position="728"/>
    </location>
</feature>
<dbReference type="SUPFAM" id="SSF57440">
    <property type="entry name" value="Kringle-like"/>
    <property type="match status" value="4"/>
</dbReference>
<evidence type="ECO:0000256" key="17">
    <source>
        <dbReference type="SAM" id="Phobius"/>
    </source>
</evidence>
<dbReference type="Gene3D" id="3.50.4.10">
    <property type="entry name" value="Hepatocyte Growth Factor"/>
    <property type="match status" value="1"/>
</dbReference>
<evidence type="ECO:0000256" key="12">
    <source>
        <dbReference type="ARBA" id="ARBA00025867"/>
    </source>
</evidence>
<organism evidence="22 23">
    <name type="scientific">Pelobates cultripes</name>
    <name type="common">Western spadefoot toad</name>
    <dbReference type="NCBI Taxonomy" id="61616"/>
    <lineage>
        <taxon>Eukaryota</taxon>
        <taxon>Metazoa</taxon>
        <taxon>Chordata</taxon>
        <taxon>Craniata</taxon>
        <taxon>Vertebrata</taxon>
        <taxon>Euteleostomi</taxon>
        <taxon>Amphibia</taxon>
        <taxon>Batrachia</taxon>
        <taxon>Anura</taxon>
        <taxon>Pelobatoidea</taxon>
        <taxon>Pelobatidae</taxon>
        <taxon>Pelobates</taxon>
    </lineage>
</organism>
<dbReference type="InterPro" id="IPR000001">
    <property type="entry name" value="Kringle"/>
</dbReference>
<dbReference type="GO" id="GO:0043066">
    <property type="term" value="P:negative regulation of apoptotic process"/>
    <property type="evidence" value="ECO:0007669"/>
    <property type="project" value="UniProtKB-ARBA"/>
</dbReference>
<keyword evidence="17" id="KW-0472">Membrane</keyword>
<dbReference type="GO" id="GO:0048513">
    <property type="term" value="P:animal organ development"/>
    <property type="evidence" value="ECO:0007669"/>
    <property type="project" value="UniProtKB-ARBA"/>
</dbReference>
<feature type="domain" description="Kringle" evidence="19">
    <location>
        <begin position="374"/>
        <end position="476"/>
    </location>
</feature>
<accession>A0AAD1RPX9</accession>
<dbReference type="InterPro" id="IPR001314">
    <property type="entry name" value="Peptidase_S1A"/>
</dbReference>
<dbReference type="Pfam" id="PF00024">
    <property type="entry name" value="PAN_1"/>
    <property type="match status" value="1"/>
</dbReference>
<feature type="domain" description="Kringle" evidence="19">
    <location>
        <begin position="288"/>
        <end position="367"/>
    </location>
</feature>
<feature type="disulfide bond" evidence="16">
    <location>
        <begin position="219"/>
        <end position="258"/>
    </location>
</feature>
<feature type="domain" description="Kringle" evidence="19">
    <location>
        <begin position="114"/>
        <end position="193"/>
    </location>
</feature>
<dbReference type="Proteomes" id="UP001295444">
    <property type="component" value="Chromosome 03"/>
</dbReference>
<feature type="transmembrane region" description="Helical" evidence="17">
    <location>
        <begin position="412"/>
        <end position="430"/>
    </location>
</feature>
<evidence type="ECO:0000256" key="14">
    <source>
        <dbReference type="ARBA" id="ARBA00033078"/>
    </source>
</evidence>
<protein>
    <recommendedName>
        <fullName evidence="2">Hepatocyte growth factor</fullName>
    </recommendedName>
    <alternativeName>
        <fullName evidence="14">Hepatopoietin-A</fullName>
    </alternativeName>
    <alternativeName>
        <fullName evidence="13">Scatter factor</fullName>
    </alternativeName>
</protein>
<feature type="domain" description="Apple" evidence="21">
    <location>
        <begin position="24"/>
        <end position="110"/>
    </location>
</feature>
<dbReference type="FunFam" id="2.40.20.10:FF:000002">
    <property type="entry name" value="Hepatocyte growth factor"/>
    <property type="match status" value="1"/>
</dbReference>
<reference evidence="22" key="1">
    <citation type="submission" date="2022-03" db="EMBL/GenBank/DDBJ databases">
        <authorList>
            <person name="Alioto T."/>
            <person name="Alioto T."/>
            <person name="Gomez Garrido J."/>
        </authorList>
    </citation>
    <scope>NUCLEOTIDE SEQUENCE</scope>
</reference>
<sequence length="733" mass="84497">MWATKLLLVTLLIIVVESKGKKRNTLHDYRKTADTTLTKHNKALEVKTKFFNTTENCAKRCSRNKGLSFTCKAFAFDKREKRCYWFSFNSMSAYVRKKYNTTFDLYEKKDYIRDCIHGKGSNYKGTRNVTKRGLACQSWTSMIPHEHSFLPSSYRGKDLNENYCRNPRGEEGGPWCFTKSPAVRHEACDIPFCSEVECVACNGEHYRGPMDYTESGKECQRWDLQRPHRHKFRPERYPNKGLNDNYCRNPDGKARPWCYTLDPESTWEFCAIRPCAHRIVNDTEITKDCIKGQGEGYRGTISTTYNGIQCQRWDSQFPHQHNFTPEHYKCKNLSENYCRNPDGSESPWCFTTDPNTRIGHCSQIPKCEASNLQECYYGNGDTYKGTLSITRYRLHCARWDKNIDDLKRHNSFFIFLSFFLLICILCFMYLRHTFKEPNISIIEKNYCRNPDNDVHGPWCYTDNPLVPWDYCAISRCEGDTTPLMGNLDSPITCASTKQVRVVNGYPAQMRNGWMASLRYRNEHKCGGALIKENWVLTAKQCFLSGDIDLKDYEVWLGVHNIYSKTEKHKQVINISQVVHGPKGSHLVLLKLSRSAVLNANVSQIKLPYYGCKIPEKTMCTIYGWGHTGTNNYDGQLHQGNLFIVGNEKCNQLHKGKITVNESEICAMGETSVIGPCERDYGGPLVCEENRTDLMQGVIIPGRGCAIPNRPVIFVRVAFYAKWIHKIVLTYKTP</sequence>
<evidence type="ECO:0000256" key="1">
    <source>
        <dbReference type="ARBA" id="ARBA00004613"/>
    </source>
</evidence>
<dbReference type="CDD" id="cd00190">
    <property type="entry name" value="Tryp_SPc"/>
    <property type="match status" value="1"/>
</dbReference>
<dbReference type="GO" id="GO:0005615">
    <property type="term" value="C:extracellular space"/>
    <property type="evidence" value="ECO:0007669"/>
    <property type="project" value="TreeGrafter"/>
</dbReference>
<evidence type="ECO:0000256" key="4">
    <source>
        <dbReference type="ARBA" id="ARBA00022542"/>
    </source>
</evidence>
<dbReference type="Gene3D" id="2.40.20.10">
    <property type="entry name" value="Plasminogen Kringle 4"/>
    <property type="match status" value="4"/>
</dbReference>
<dbReference type="PRINTS" id="PR00018">
    <property type="entry name" value="KRINGLE"/>
</dbReference>
<dbReference type="FunFam" id="2.40.10.10:FF:000023">
    <property type="entry name" value="Hepatocyte growth factor"/>
    <property type="match status" value="1"/>
</dbReference>
<dbReference type="InterPro" id="IPR009003">
    <property type="entry name" value="Peptidase_S1_PA"/>
</dbReference>
<evidence type="ECO:0000256" key="6">
    <source>
        <dbReference type="ARBA" id="ARBA00022729"/>
    </source>
</evidence>
<dbReference type="PROSITE" id="PS50240">
    <property type="entry name" value="TRYPSIN_DOM"/>
    <property type="match status" value="1"/>
</dbReference>
<dbReference type="SUPFAM" id="SSF50494">
    <property type="entry name" value="Trypsin-like serine proteases"/>
    <property type="match status" value="1"/>
</dbReference>
<keyword evidence="10" id="KW-0325">Glycoprotein</keyword>
<keyword evidence="9 16" id="KW-1015">Disulfide bond</keyword>
<dbReference type="Pfam" id="PF00051">
    <property type="entry name" value="Kringle"/>
    <property type="match status" value="4"/>
</dbReference>
<evidence type="ECO:0000256" key="13">
    <source>
        <dbReference type="ARBA" id="ARBA00031997"/>
    </source>
</evidence>
<dbReference type="Pfam" id="PF00089">
    <property type="entry name" value="Trypsin"/>
    <property type="match status" value="1"/>
</dbReference>
<evidence type="ECO:0000313" key="23">
    <source>
        <dbReference type="Proteomes" id="UP001295444"/>
    </source>
</evidence>
<keyword evidence="5 16" id="KW-0420">Kringle</keyword>
<feature type="chain" id="PRO_5041940445" description="Hepatocyte growth factor" evidence="18">
    <location>
        <begin position="19"/>
        <end position="733"/>
    </location>
</feature>
<dbReference type="SUPFAM" id="SSF57414">
    <property type="entry name" value="Hairpin loop containing domain-like"/>
    <property type="match status" value="1"/>
</dbReference>
<keyword evidence="4" id="KW-0721">Serine protease homolog</keyword>
<dbReference type="CDD" id="cd00108">
    <property type="entry name" value="KR"/>
    <property type="match status" value="3"/>
</dbReference>
<keyword evidence="11" id="KW-0873">Pyrrolidone carboxylic acid</keyword>
<dbReference type="InterPro" id="IPR024174">
    <property type="entry name" value="HGF/MST1"/>
</dbReference>
<dbReference type="InterPro" id="IPR003609">
    <property type="entry name" value="Pan_app"/>
</dbReference>
<feature type="disulfide bond" evidence="16">
    <location>
        <begin position="338"/>
        <end position="361"/>
    </location>
</feature>
<dbReference type="SMART" id="SM00473">
    <property type="entry name" value="PAN_AP"/>
    <property type="match status" value="1"/>
</dbReference>
<dbReference type="InterPro" id="IPR001254">
    <property type="entry name" value="Trypsin_dom"/>
</dbReference>
<dbReference type="PRINTS" id="PR00722">
    <property type="entry name" value="CHYMOTRYPSIN"/>
</dbReference>
<evidence type="ECO:0000256" key="16">
    <source>
        <dbReference type="PROSITE-ProRule" id="PRU00121"/>
    </source>
</evidence>
<evidence type="ECO:0000313" key="22">
    <source>
        <dbReference type="EMBL" id="CAH2275685.1"/>
    </source>
</evidence>
<evidence type="ECO:0000256" key="5">
    <source>
        <dbReference type="ARBA" id="ARBA00022572"/>
    </source>
</evidence>
<feature type="disulfide bond" evidence="16">
    <location>
        <begin position="310"/>
        <end position="349"/>
    </location>
</feature>
<evidence type="ECO:0000256" key="11">
    <source>
        <dbReference type="ARBA" id="ARBA00023283"/>
    </source>
</evidence>
<dbReference type="GO" id="GO:0004252">
    <property type="term" value="F:serine-type endopeptidase activity"/>
    <property type="evidence" value="ECO:0007669"/>
    <property type="project" value="InterPro"/>
</dbReference>
<evidence type="ECO:0000256" key="10">
    <source>
        <dbReference type="ARBA" id="ARBA00023180"/>
    </source>
</evidence>